<dbReference type="RefSeq" id="WP_130602359.1">
    <property type="nucleotide sequence ID" value="NZ_CP036200.1"/>
</dbReference>
<dbReference type="EMBL" id="CP036200">
    <property type="protein sequence ID" value="QBF84343.1"/>
    <property type="molecule type" value="Genomic_DNA"/>
</dbReference>
<dbReference type="PROSITE" id="PS51186">
    <property type="entry name" value="GNAT"/>
    <property type="match status" value="1"/>
</dbReference>
<dbReference type="CDD" id="cd04301">
    <property type="entry name" value="NAT_SF"/>
    <property type="match status" value="1"/>
</dbReference>
<proteinExistence type="predicted"/>
<name>A0A411PLB4_9GAMM</name>
<dbReference type="InterPro" id="IPR016181">
    <property type="entry name" value="Acyl_CoA_acyltransferase"/>
</dbReference>
<dbReference type="Gene3D" id="3.40.630.30">
    <property type="match status" value="1"/>
</dbReference>
<dbReference type="InterPro" id="IPR000182">
    <property type="entry name" value="GNAT_dom"/>
</dbReference>
<sequence length="126" mass="14550">MQIRLAVNLDLEPLSHLLNQYRNQLDYEKDYQACRSFLINRLSENDSIIFVALKGDELVGFIQLYPSFSSLHLKPVWHLEDAFVIDDFRHQGIAGMMLEKAKQLADGTEVLLINNKIDIEQTEMIA</sequence>
<organism evidence="2 3">
    <name type="scientific">Shewanella maritima</name>
    <dbReference type="NCBI Taxonomy" id="2520507"/>
    <lineage>
        <taxon>Bacteria</taxon>
        <taxon>Pseudomonadati</taxon>
        <taxon>Pseudomonadota</taxon>
        <taxon>Gammaproteobacteria</taxon>
        <taxon>Alteromonadales</taxon>
        <taxon>Shewanellaceae</taxon>
        <taxon>Shewanella</taxon>
    </lineage>
</organism>
<evidence type="ECO:0000259" key="1">
    <source>
        <dbReference type="PROSITE" id="PS51186"/>
    </source>
</evidence>
<evidence type="ECO:0000313" key="2">
    <source>
        <dbReference type="EMBL" id="QBF84343.1"/>
    </source>
</evidence>
<keyword evidence="3" id="KW-1185">Reference proteome</keyword>
<dbReference type="AlphaFoldDB" id="A0A411PLB4"/>
<evidence type="ECO:0000313" key="3">
    <source>
        <dbReference type="Proteomes" id="UP000291106"/>
    </source>
</evidence>
<accession>A0A411PLB4</accession>
<dbReference type="KEGG" id="smai:EXU30_17945"/>
<feature type="domain" description="N-acetyltransferase" evidence="1">
    <location>
        <begin position="1"/>
        <end position="126"/>
    </location>
</feature>
<protein>
    <submittedName>
        <fullName evidence="2">N-acetyltransferase</fullName>
    </submittedName>
</protein>
<dbReference type="SUPFAM" id="SSF55729">
    <property type="entry name" value="Acyl-CoA N-acyltransferases (Nat)"/>
    <property type="match status" value="1"/>
</dbReference>
<dbReference type="GO" id="GO:0016747">
    <property type="term" value="F:acyltransferase activity, transferring groups other than amino-acyl groups"/>
    <property type="evidence" value="ECO:0007669"/>
    <property type="project" value="InterPro"/>
</dbReference>
<dbReference type="Proteomes" id="UP000291106">
    <property type="component" value="Chromosome"/>
</dbReference>
<keyword evidence="2" id="KW-0808">Transferase</keyword>
<gene>
    <name evidence="2" type="ORF">EXU30_17945</name>
</gene>
<reference evidence="2 3" key="1">
    <citation type="submission" date="2019-02" db="EMBL/GenBank/DDBJ databases">
        <title>Shewanella sp. D4-2 isolated from Dokdo Island.</title>
        <authorList>
            <person name="Baek K."/>
        </authorList>
    </citation>
    <scope>NUCLEOTIDE SEQUENCE [LARGE SCALE GENOMIC DNA]</scope>
    <source>
        <strain evidence="2 3">D4-2</strain>
    </source>
</reference>
<dbReference type="Pfam" id="PF00583">
    <property type="entry name" value="Acetyltransf_1"/>
    <property type="match status" value="1"/>
</dbReference>
<dbReference type="OrthoDB" id="9792929at2"/>